<feature type="region of interest" description="Disordered" evidence="1">
    <location>
        <begin position="1"/>
        <end position="21"/>
    </location>
</feature>
<sequence>MAYTKKNAPTKRPLGEGQKDQFDLDMSNDTIPLGWAPCPAWCNSLDRTEVWGTDRDGFVTRGHDIIADTAAGTVSVSVDERLCIDETGQINRHYKITDLVLPEIVAVGSLQGLKAAASQLHDALQGIITALEDRRDQC</sequence>
<dbReference type="EMBL" id="BK016056">
    <property type="protein sequence ID" value="DAF91541.1"/>
    <property type="molecule type" value="Genomic_DNA"/>
</dbReference>
<evidence type="ECO:0000256" key="1">
    <source>
        <dbReference type="SAM" id="MobiDB-lite"/>
    </source>
</evidence>
<evidence type="ECO:0000313" key="2">
    <source>
        <dbReference type="EMBL" id="DAF91541.1"/>
    </source>
</evidence>
<organism evidence="2">
    <name type="scientific">Siphoviridae sp. ctevH2</name>
    <dbReference type="NCBI Taxonomy" id="2825593"/>
    <lineage>
        <taxon>Viruses</taxon>
        <taxon>Duplodnaviria</taxon>
        <taxon>Heunggongvirae</taxon>
        <taxon>Uroviricota</taxon>
        <taxon>Caudoviricetes</taxon>
    </lineage>
</organism>
<name>A0A8S5UAM3_9CAUD</name>
<reference evidence="2" key="1">
    <citation type="journal article" date="2021" name="Proc. Natl. Acad. Sci. U.S.A.">
        <title>A Catalog of Tens of Thousands of Viruses from Human Metagenomes Reveals Hidden Associations with Chronic Diseases.</title>
        <authorList>
            <person name="Tisza M.J."/>
            <person name="Buck C.B."/>
        </authorList>
    </citation>
    <scope>NUCLEOTIDE SEQUENCE</scope>
    <source>
        <strain evidence="2">CtevH2</strain>
    </source>
</reference>
<protein>
    <submittedName>
        <fullName evidence="2">Uncharacterized protein</fullName>
    </submittedName>
</protein>
<proteinExistence type="predicted"/>
<accession>A0A8S5UAM3</accession>